<organism evidence="2 3">
    <name type="scientific">Plasmodium vinckei lentum</name>
    <dbReference type="NCBI Taxonomy" id="138297"/>
    <lineage>
        <taxon>Eukaryota</taxon>
        <taxon>Sar</taxon>
        <taxon>Alveolata</taxon>
        <taxon>Apicomplexa</taxon>
        <taxon>Aconoidasida</taxon>
        <taxon>Haemosporida</taxon>
        <taxon>Plasmodiidae</taxon>
        <taxon>Plasmodium</taxon>
        <taxon>Plasmodium (Vinckeia)</taxon>
    </lineage>
</organism>
<evidence type="ECO:0000256" key="1">
    <source>
        <dbReference type="SAM" id="Coils"/>
    </source>
</evidence>
<gene>
    <name evidence="2" type="ORF">PVLDE_0101100</name>
</gene>
<dbReference type="AlphaFoldDB" id="A0A6V7RUE8"/>
<protein>
    <submittedName>
        <fullName evidence="2">Uncharacterized protein</fullName>
    </submittedName>
</protein>
<proteinExistence type="predicted"/>
<dbReference type="Proteomes" id="UP000515308">
    <property type="component" value="Chromosome PVLDE_01"/>
</dbReference>
<evidence type="ECO:0000313" key="2">
    <source>
        <dbReference type="EMBL" id="CAD2083922.1"/>
    </source>
</evidence>
<accession>A0A6V7RUE8</accession>
<dbReference type="VEuPathDB" id="PlasmoDB:PVLDE_0101100"/>
<feature type="coiled-coil region" evidence="1">
    <location>
        <begin position="297"/>
        <end position="362"/>
    </location>
</feature>
<feature type="coiled-coil region" evidence="1">
    <location>
        <begin position="231"/>
        <end position="265"/>
    </location>
</feature>
<name>A0A6V7RUE8_PLAVN</name>
<keyword evidence="1" id="KW-0175">Coiled coil</keyword>
<sequence>MFKFIHDIDITKKKILNQLNNKLIINNDKNYLTIFEQNKHIDSNTDSNNNVLLDTNVIKNVTNQNELNYAQMSNNNIKGTELSCVDGIAEAQTERSSDGNSERNQTKDGTYLVGNEKEGIKNRENEIGKNKEQNINNKNCADLHINSSVIKTRDSNNKIENSIFIDKSKLADLTQDVLENINKNILCDESATNKFKQIKQSNEEEIRHIVTSCVNATIDRLVHYKEYITDINYLNNVNKKYLDEIKELKQNEKILTDINERQTKQLIQLSGQISNIKNYDETFEEYNNKEIKKESDLTYLKDNLKNMETENKILKDEKQKLQHSLHDKLLYIKTNFELKCYIKQLEDIINTKSEIYKKLKIEKISLDEKINKYYEYMQLINADLCMHKNVLYNIKQNEKNEKKKVIKFINENKHRMRSLWINNEGTHIKMKKNKIKILYKQCPLHCNWNDSIKHSDTNKNININDMIVRNKIDINHSATKVAKLKTRMGDRKCQSDFECAKRSEKNYKKNYRKGAVIKCHDPTKVNKKNNFDFSKISKEQLVEIVNDYKLILNEYQLAEKKKKKNLDTNEKLKEVKKLLLDEMEKNKIIQTKYQNVLKKITNINEDGILIPDDKKTPECKTFEYKTSIKIQELLNEIIFLTKEIEKLKDDQIVLKQEINTKSEIISNLMKRNALDDQRHFRIDGSFDLFKNKLTYDDMKKVMEETLIDNIRLRTDLITLGNIYSDKDFLI</sequence>
<reference evidence="2 3" key="1">
    <citation type="submission" date="2020-08" db="EMBL/GenBank/DDBJ databases">
        <authorList>
            <person name="Ramaprasad A."/>
        </authorList>
    </citation>
    <scope>NUCLEOTIDE SEQUENCE [LARGE SCALE GENOMIC DNA]</scope>
</reference>
<dbReference type="EMBL" id="LR865363">
    <property type="protein sequence ID" value="CAD2083922.1"/>
    <property type="molecule type" value="Genomic_DNA"/>
</dbReference>
<evidence type="ECO:0000313" key="3">
    <source>
        <dbReference type="Proteomes" id="UP000515308"/>
    </source>
</evidence>